<evidence type="ECO:0000313" key="5">
    <source>
        <dbReference type="EMBL" id="MFC6997369.1"/>
    </source>
</evidence>
<dbReference type="PROSITE" id="PS50011">
    <property type="entry name" value="PROTEIN_KINASE_DOM"/>
    <property type="match status" value="1"/>
</dbReference>
<gene>
    <name evidence="5" type="ORF">ACFQHR_07015</name>
</gene>
<dbReference type="Pfam" id="PF07714">
    <property type="entry name" value="PK_Tyr_Ser-Thr"/>
    <property type="match status" value="1"/>
</dbReference>
<keyword evidence="5" id="KW-0418">Kinase</keyword>
<dbReference type="Gene3D" id="1.10.510.10">
    <property type="entry name" value="Transferase(Phosphotransferase) domain 1"/>
    <property type="match status" value="1"/>
</dbReference>
<keyword evidence="2" id="KW-0677">Repeat</keyword>
<organism evidence="5 6">
    <name type="scientific">Rufibacter roseus</name>
    <dbReference type="NCBI Taxonomy" id="1567108"/>
    <lineage>
        <taxon>Bacteria</taxon>
        <taxon>Pseudomonadati</taxon>
        <taxon>Bacteroidota</taxon>
        <taxon>Cytophagia</taxon>
        <taxon>Cytophagales</taxon>
        <taxon>Hymenobacteraceae</taxon>
        <taxon>Rufibacter</taxon>
    </lineage>
</organism>
<dbReference type="PROSITE" id="PS00107">
    <property type="entry name" value="PROTEIN_KINASE_ATP"/>
    <property type="match status" value="1"/>
</dbReference>
<keyword evidence="5" id="KW-0808">Transferase</keyword>
<dbReference type="Pfam" id="PF13855">
    <property type="entry name" value="LRR_8"/>
    <property type="match status" value="1"/>
</dbReference>
<keyword evidence="1" id="KW-0433">Leucine-rich repeat</keyword>
<dbReference type="Gene3D" id="3.30.200.20">
    <property type="entry name" value="Phosphorylase Kinase, domain 1"/>
    <property type="match status" value="1"/>
</dbReference>
<feature type="domain" description="Protein kinase" evidence="4">
    <location>
        <begin position="215"/>
        <end position="454"/>
    </location>
</feature>
<accession>A0ABW2DHR8</accession>
<protein>
    <submittedName>
        <fullName evidence="5">Leucine-rich repeat-containing protein kinase family protein</fullName>
        <ecNumber evidence="5">2.7.-.-</ecNumber>
    </submittedName>
</protein>
<dbReference type="InterPro" id="IPR001245">
    <property type="entry name" value="Ser-Thr/Tyr_kinase_cat_dom"/>
</dbReference>
<sequence length="454" mass="49621">MRSFAASSSIGFMHTLHQLQSGQLSGTKTLKLSCGLTKLPEEILELADTLELLDVSGNQLTDLPEWFVQLKKLKIAFFSNNNFVEFPAVLGKCPALEMIGFKACKIRTIPEGAIPLNTRWLILTDNQIEALPTSIGKCSRIQKLMLAGNKLKMLPAEMANCQNLELLRISANQIEQFPQWLLSLPRLSWLAFSGNPCSAPTELKEDLVEINWADLELEEQLGEGASGVISKARWIKSVSEKLTQEVAVKIFKGEVTSDGLPQDEMQASLAAGAHPNLVQALGKISQHPEQKQGLVFELIPAGYLNLGGSPSFETCTRDTFPIGTTFSLKEVISISAGIASAAAHLHARCIMHGDLYAHNTLINDAGHSLFGDFGAATIYRTTTSAQAAALERIEVRAFGYFLDDLLTHLAPEEELYAAVSALQQLRQDCLQTETLCRPDFATVSTSLQNLLSHT</sequence>
<comment type="caution">
    <text evidence="5">The sequence shown here is derived from an EMBL/GenBank/DDBJ whole genome shotgun (WGS) entry which is preliminary data.</text>
</comment>
<dbReference type="PROSITE" id="PS51450">
    <property type="entry name" value="LRR"/>
    <property type="match status" value="1"/>
</dbReference>
<keyword evidence="3" id="KW-0067">ATP-binding</keyword>
<dbReference type="InterPro" id="IPR017441">
    <property type="entry name" value="Protein_kinase_ATP_BS"/>
</dbReference>
<dbReference type="PANTHER" id="PTHR48051">
    <property type="match status" value="1"/>
</dbReference>
<keyword evidence="3" id="KW-0547">Nucleotide-binding</keyword>
<evidence type="ECO:0000256" key="3">
    <source>
        <dbReference type="PROSITE-ProRule" id="PRU10141"/>
    </source>
</evidence>
<dbReference type="Proteomes" id="UP001596405">
    <property type="component" value="Unassembled WGS sequence"/>
</dbReference>
<dbReference type="SUPFAM" id="SSF56112">
    <property type="entry name" value="Protein kinase-like (PK-like)"/>
    <property type="match status" value="1"/>
</dbReference>
<name>A0ABW2DHR8_9BACT</name>
<dbReference type="InterPro" id="IPR011009">
    <property type="entry name" value="Kinase-like_dom_sf"/>
</dbReference>
<evidence type="ECO:0000259" key="4">
    <source>
        <dbReference type="PROSITE" id="PS50011"/>
    </source>
</evidence>
<evidence type="ECO:0000313" key="6">
    <source>
        <dbReference type="Proteomes" id="UP001596405"/>
    </source>
</evidence>
<dbReference type="SUPFAM" id="SSF52058">
    <property type="entry name" value="L domain-like"/>
    <property type="match status" value="1"/>
</dbReference>
<dbReference type="InterPro" id="IPR001611">
    <property type="entry name" value="Leu-rich_rpt"/>
</dbReference>
<evidence type="ECO:0000256" key="1">
    <source>
        <dbReference type="ARBA" id="ARBA00022614"/>
    </source>
</evidence>
<dbReference type="PANTHER" id="PTHR48051:SF1">
    <property type="entry name" value="RAS SUPPRESSOR PROTEIN 1"/>
    <property type="match status" value="1"/>
</dbReference>
<feature type="binding site" evidence="3">
    <location>
        <position position="249"/>
    </location>
    <ligand>
        <name>ATP</name>
        <dbReference type="ChEBI" id="CHEBI:30616"/>
    </ligand>
</feature>
<proteinExistence type="predicted"/>
<dbReference type="GO" id="GO:0016301">
    <property type="term" value="F:kinase activity"/>
    <property type="evidence" value="ECO:0007669"/>
    <property type="project" value="UniProtKB-KW"/>
</dbReference>
<dbReference type="Gene3D" id="3.80.10.10">
    <property type="entry name" value="Ribonuclease Inhibitor"/>
    <property type="match status" value="2"/>
</dbReference>
<dbReference type="EMBL" id="JBHSYQ010000003">
    <property type="protein sequence ID" value="MFC6997369.1"/>
    <property type="molecule type" value="Genomic_DNA"/>
</dbReference>
<reference evidence="6" key="1">
    <citation type="journal article" date="2019" name="Int. J. Syst. Evol. Microbiol.">
        <title>The Global Catalogue of Microorganisms (GCM) 10K type strain sequencing project: providing services to taxonomists for standard genome sequencing and annotation.</title>
        <authorList>
            <consortium name="The Broad Institute Genomics Platform"/>
            <consortium name="The Broad Institute Genome Sequencing Center for Infectious Disease"/>
            <person name="Wu L."/>
            <person name="Ma J."/>
        </authorList>
    </citation>
    <scope>NUCLEOTIDE SEQUENCE [LARGE SCALE GENOMIC DNA]</scope>
    <source>
        <strain evidence="6">CGMCC 4.7393</strain>
    </source>
</reference>
<dbReference type="InterPro" id="IPR032675">
    <property type="entry name" value="LRR_dom_sf"/>
</dbReference>
<dbReference type="SMART" id="SM00364">
    <property type="entry name" value="LRR_BAC"/>
    <property type="match status" value="3"/>
</dbReference>
<evidence type="ECO:0000256" key="2">
    <source>
        <dbReference type="ARBA" id="ARBA00022737"/>
    </source>
</evidence>
<keyword evidence="6" id="KW-1185">Reference proteome</keyword>
<dbReference type="InterPro" id="IPR050216">
    <property type="entry name" value="LRR_domain-containing"/>
</dbReference>
<dbReference type="Pfam" id="PF00560">
    <property type="entry name" value="LRR_1"/>
    <property type="match status" value="1"/>
</dbReference>
<dbReference type="InterPro" id="IPR000719">
    <property type="entry name" value="Prot_kinase_dom"/>
</dbReference>
<dbReference type="EC" id="2.7.-.-" evidence="5"/>